<dbReference type="Gene3D" id="3.90.105.10">
    <property type="entry name" value="Molybdopterin biosynthesis moea protein, domain 2"/>
    <property type="match status" value="1"/>
</dbReference>
<keyword evidence="6 9" id="KW-0500">Molybdenum</keyword>
<dbReference type="Gene3D" id="2.170.190.11">
    <property type="entry name" value="Molybdopterin biosynthesis moea protein, domain 3"/>
    <property type="match status" value="1"/>
</dbReference>
<comment type="caution">
    <text evidence="11">The sequence shown here is derived from an EMBL/GenBank/DDBJ whole genome shotgun (WGS) entry which is preliminary data.</text>
</comment>
<evidence type="ECO:0000313" key="12">
    <source>
        <dbReference type="Proteomes" id="UP000823486"/>
    </source>
</evidence>
<dbReference type="SUPFAM" id="SSF63867">
    <property type="entry name" value="MoeA C-terminal domain-like"/>
    <property type="match status" value="1"/>
</dbReference>
<dbReference type="CDD" id="cd00887">
    <property type="entry name" value="MoeA"/>
    <property type="match status" value="1"/>
</dbReference>
<dbReference type="SUPFAM" id="SSF63882">
    <property type="entry name" value="MoeA N-terminal region -like"/>
    <property type="match status" value="1"/>
</dbReference>
<reference evidence="11 12" key="1">
    <citation type="submission" date="2021-01" db="EMBL/GenBank/DDBJ databases">
        <title>Genomic Encyclopedia of Type Strains, Phase IV (KMG-IV): sequencing the most valuable type-strain genomes for metagenomic binning, comparative biology and taxonomic classification.</title>
        <authorList>
            <person name="Goeker M."/>
        </authorList>
    </citation>
    <scope>NUCLEOTIDE SEQUENCE [LARGE SCALE GENOMIC DNA]</scope>
    <source>
        <strain evidence="11 12">DSM 105482</strain>
    </source>
</reference>
<evidence type="ECO:0000256" key="5">
    <source>
        <dbReference type="ARBA" id="ARBA00021108"/>
    </source>
</evidence>
<gene>
    <name evidence="11" type="ORF">JOC77_003426</name>
</gene>
<dbReference type="InterPro" id="IPR038987">
    <property type="entry name" value="MoeA-like"/>
</dbReference>
<evidence type="ECO:0000259" key="10">
    <source>
        <dbReference type="SMART" id="SM00852"/>
    </source>
</evidence>
<dbReference type="Proteomes" id="UP000823486">
    <property type="component" value="Unassembled WGS sequence"/>
</dbReference>
<keyword evidence="7 9" id="KW-0501">Molybdenum cofactor biosynthesis</keyword>
<evidence type="ECO:0000256" key="9">
    <source>
        <dbReference type="RuleBase" id="RU365090"/>
    </source>
</evidence>
<name>A0ABS2QLD3_9BACI</name>
<dbReference type="PANTHER" id="PTHR10192">
    <property type="entry name" value="MOLYBDOPTERIN BIOSYNTHESIS PROTEIN"/>
    <property type="match status" value="1"/>
</dbReference>
<dbReference type="InterPro" id="IPR036425">
    <property type="entry name" value="MoaB/Mog-like_dom_sf"/>
</dbReference>
<evidence type="ECO:0000313" key="11">
    <source>
        <dbReference type="EMBL" id="MBM7693982.1"/>
    </source>
</evidence>
<evidence type="ECO:0000256" key="3">
    <source>
        <dbReference type="ARBA" id="ARBA00010763"/>
    </source>
</evidence>
<keyword evidence="9" id="KW-0460">Magnesium</keyword>
<evidence type="ECO:0000256" key="8">
    <source>
        <dbReference type="ARBA" id="ARBA00047317"/>
    </source>
</evidence>
<sequence length="424" mass="46689">MLEKRKPLPIYEAVAKIMDIKVDRETEIVPLKESINRFLAEDIKANHDVPHFNRSPYDGFALRAEDTRLAESGNSVEFEVIESLAAGMVAEKEVGPFQAARIMTGALLPEGADTVIMLELVKTYEKNNKDYLSIKRKQNSGDNISFQGEDAKKGDLLVKKGTIINPGVIAVLATFGYHEVKVAKKPMIGLFATGTELLEVSEELAPGKIRNSNAPMIEAQAARAGAEAKYYGQLPDDIEICYAAIKQALTEVDILITTGGVSVGDYDIMPDIYKRLEADVLFNKVAMRPGSVTTVARLNHKILYGLSGNPSACYVGFELFVRPVIRTKLFSEKPHLRKEKAWLKVDFPKANPFTRLIRGSLSFEEGRLRAEPSGLDKSSVVMSLAGAGVLIILPSGTRGYQKGDEVEILLLEDFEGSKAPWENQ</sequence>
<accession>A0ABS2QLD3</accession>
<dbReference type="EMBL" id="JAFBFI010000017">
    <property type="protein sequence ID" value="MBM7693982.1"/>
    <property type="molecule type" value="Genomic_DNA"/>
</dbReference>
<dbReference type="Gene3D" id="3.40.980.10">
    <property type="entry name" value="MoaB/Mog-like domain"/>
    <property type="match status" value="1"/>
</dbReference>
<dbReference type="EC" id="2.10.1.1" evidence="4 9"/>
<dbReference type="Gene3D" id="2.40.340.10">
    <property type="entry name" value="MoeA, C-terminal, domain IV"/>
    <property type="match status" value="1"/>
</dbReference>
<dbReference type="Pfam" id="PF03454">
    <property type="entry name" value="MoeA_C"/>
    <property type="match status" value="1"/>
</dbReference>
<keyword evidence="9" id="KW-0479">Metal-binding</keyword>
<feature type="domain" description="MoaB/Mog" evidence="10">
    <location>
        <begin position="189"/>
        <end position="327"/>
    </location>
</feature>
<comment type="similarity">
    <text evidence="3 9">Belongs to the MoeA family.</text>
</comment>
<comment type="pathway">
    <text evidence="2 9">Cofactor biosynthesis; molybdopterin biosynthesis.</text>
</comment>
<evidence type="ECO:0000256" key="4">
    <source>
        <dbReference type="ARBA" id="ARBA00013269"/>
    </source>
</evidence>
<dbReference type="Pfam" id="PF03453">
    <property type="entry name" value="MoeA_N"/>
    <property type="match status" value="1"/>
</dbReference>
<evidence type="ECO:0000256" key="2">
    <source>
        <dbReference type="ARBA" id="ARBA00005046"/>
    </source>
</evidence>
<dbReference type="SMART" id="SM00852">
    <property type="entry name" value="MoCF_biosynth"/>
    <property type="match status" value="1"/>
</dbReference>
<dbReference type="PANTHER" id="PTHR10192:SF5">
    <property type="entry name" value="GEPHYRIN"/>
    <property type="match status" value="1"/>
</dbReference>
<protein>
    <recommendedName>
        <fullName evidence="5 9">Molybdopterin molybdenumtransferase</fullName>
        <ecNumber evidence="4 9">2.10.1.1</ecNumber>
    </recommendedName>
</protein>
<dbReference type="NCBIfam" id="NF045515">
    <property type="entry name" value="Glp_gephyrin"/>
    <property type="match status" value="1"/>
</dbReference>
<keyword evidence="12" id="KW-1185">Reference proteome</keyword>
<comment type="catalytic activity">
    <reaction evidence="8">
        <text>adenylyl-molybdopterin + molybdate = Mo-molybdopterin + AMP + H(+)</text>
        <dbReference type="Rhea" id="RHEA:35047"/>
        <dbReference type="ChEBI" id="CHEBI:15378"/>
        <dbReference type="ChEBI" id="CHEBI:36264"/>
        <dbReference type="ChEBI" id="CHEBI:62727"/>
        <dbReference type="ChEBI" id="CHEBI:71302"/>
        <dbReference type="ChEBI" id="CHEBI:456215"/>
        <dbReference type="EC" id="2.10.1.1"/>
    </reaction>
</comment>
<dbReference type="InterPro" id="IPR036688">
    <property type="entry name" value="MoeA_C_domain_IV_sf"/>
</dbReference>
<keyword evidence="9 11" id="KW-0808">Transferase</keyword>
<evidence type="ECO:0000256" key="1">
    <source>
        <dbReference type="ARBA" id="ARBA00002901"/>
    </source>
</evidence>
<comment type="cofactor">
    <cofactor evidence="9">
        <name>Mg(2+)</name>
        <dbReference type="ChEBI" id="CHEBI:18420"/>
    </cofactor>
</comment>
<dbReference type="Pfam" id="PF00994">
    <property type="entry name" value="MoCF_biosynth"/>
    <property type="match status" value="1"/>
</dbReference>
<dbReference type="NCBIfam" id="TIGR00177">
    <property type="entry name" value="molyb_syn"/>
    <property type="match status" value="1"/>
</dbReference>
<dbReference type="SUPFAM" id="SSF53218">
    <property type="entry name" value="Molybdenum cofactor biosynthesis proteins"/>
    <property type="match status" value="1"/>
</dbReference>
<dbReference type="InterPro" id="IPR001453">
    <property type="entry name" value="MoaB/Mog_dom"/>
</dbReference>
<evidence type="ECO:0000256" key="7">
    <source>
        <dbReference type="ARBA" id="ARBA00023150"/>
    </source>
</evidence>
<evidence type="ECO:0000256" key="6">
    <source>
        <dbReference type="ARBA" id="ARBA00022505"/>
    </source>
</evidence>
<dbReference type="InterPro" id="IPR005111">
    <property type="entry name" value="MoeA_C_domain_IV"/>
</dbReference>
<dbReference type="GO" id="GO:0061599">
    <property type="term" value="F:molybdopterin molybdotransferase activity"/>
    <property type="evidence" value="ECO:0007669"/>
    <property type="project" value="UniProtKB-EC"/>
</dbReference>
<dbReference type="InterPro" id="IPR036135">
    <property type="entry name" value="MoeA_linker/N_sf"/>
</dbReference>
<dbReference type="InterPro" id="IPR005110">
    <property type="entry name" value="MoeA_linker/N"/>
</dbReference>
<organism evidence="11 12">
    <name type="scientific">Peribacillus deserti</name>
    <dbReference type="NCBI Taxonomy" id="673318"/>
    <lineage>
        <taxon>Bacteria</taxon>
        <taxon>Bacillati</taxon>
        <taxon>Bacillota</taxon>
        <taxon>Bacilli</taxon>
        <taxon>Bacillales</taxon>
        <taxon>Bacillaceae</taxon>
        <taxon>Peribacillus</taxon>
    </lineage>
</organism>
<dbReference type="RefSeq" id="WP_204545380.1">
    <property type="nucleotide sequence ID" value="NZ_JAFBFI010000017.1"/>
</dbReference>
<comment type="function">
    <text evidence="1 9">Catalyzes the insertion of molybdate into adenylated molybdopterin with the concomitant release of AMP.</text>
</comment>
<proteinExistence type="inferred from homology"/>